<dbReference type="EMBL" id="CM042036">
    <property type="protein sequence ID" value="KAI3744897.1"/>
    <property type="molecule type" value="Genomic_DNA"/>
</dbReference>
<organism evidence="1 2">
    <name type="scientific">Smallanthus sonchifolius</name>
    <dbReference type="NCBI Taxonomy" id="185202"/>
    <lineage>
        <taxon>Eukaryota</taxon>
        <taxon>Viridiplantae</taxon>
        <taxon>Streptophyta</taxon>
        <taxon>Embryophyta</taxon>
        <taxon>Tracheophyta</taxon>
        <taxon>Spermatophyta</taxon>
        <taxon>Magnoliopsida</taxon>
        <taxon>eudicotyledons</taxon>
        <taxon>Gunneridae</taxon>
        <taxon>Pentapetalae</taxon>
        <taxon>asterids</taxon>
        <taxon>campanulids</taxon>
        <taxon>Asterales</taxon>
        <taxon>Asteraceae</taxon>
        <taxon>Asteroideae</taxon>
        <taxon>Heliantheae alliance</taxon>
        <taxon>Millerieae</taxon>
        <taxon>Smallanthus</taxon>
    </lineage>
</organism>
<keyword evidence="2" id="KW-1185">Reference proteome</keyword>
<reference evidence="2" key="1">
    <citation type="journal article" date="2022" name="Mol. Ecol. Resour.">
        <title>The genomes of chicory, endive, great burdock and yacon provide insights into Asteraceae palaeo-polyploidization history and plant inulin production.</title>
        <authorList>
            <person name="Fan W."/>
            <person name="Wang S."/>
            <person name="Wang H."/>
            <person name="Wang A."/>
            <person name="Jiang F."/>
            <person name="Liu H."/>
            <person name="Zhao H."/>
            <person name="Xu D."/>
            <person name="Zhang Y."/>
        </authorList>
    </citation>
    <scope>NUCLEOTIDE SEQUENCE [LARGE SCALE GENOMIC DNA]</scope>
    <source>
        <strain evidence="2">cv. Yunnan</strain>
    </source>
</reference>
<evidence type="ECO:0000313" key="2">
    <source>
        <dbReference type="Proteomes" id="UP001056120"/>
    </source>
</evidence>
<proteinExistence type="predicted"/>
<protein>
    <submittedName>
        <fullName evidence="1">Uncharacterized protein</fullName>
    </submittedName>
</protein>
<reference evidence="1 2" key="2">
    <citation type="journal article" date="2022" name="Mol. Ecol. Resour.">
        <title>The genomes of chicory, endive, great burdock and yacon provide insights into Asteraceae paleo-polyploidization history and plant inulin production.</title>
        <authorList>
            <person name="Fan W."/>
            <person name="Wang S."/>
            <person name="Wang H."/>
            <person name="Wang A."/>
            <person name="Jiang F."/>
            <person name="Liu H."/>
            <person name="Zhao H."/>
            <person name="Xu D."/>
            <person name="Zhang Y."/>
        </authorList>
    </citation>
    <scope>NUCLEOTIDE SEQUENCE [LARGE SCALE GENOMIC DNA]</scope>
    <source>
        <strain evidence="2">cv. Yunnan</strain>
        <tissue evidence="1">Leaves</tissue>
    </source>
</reference>
<comment type="caution">
    <text evidence="1">The sequence shown here is derived from an EMBL/GenBank/DDBJ whole genome shotgun (WGS) entry which is preliminary data.</text>
</comment>
<name>A0ACB9DF28_9ASTR</name>
<dbReference type="Proteomes" id="UP001056120">
    <property type="component" value="Linkage Group LG19"/>
</dbReference>
<evidence type="ECO:0000313" key="1">
    <source>
        <dbReference type="EMBL" id="KAI3744897.1"/>
    </source>
</evidence>
<gene>
    <name evidence="1" type="ORF">L1987_57993</name>
</gene>
<accession>A0ACB9DF28</accession>
<sequence>MTSALYYMLSLLQGVAWVGNTYLKFEAMCLEVQEAMCEEVVKYVEIQVQTVGASMKRFCSDIMHDLIPPSSIDGIHKKPISSNKEDSINLNPACIKGISEKNSNSNHDGSDDLSAISFNWDISDDEEASGDWIVMQVSNKTHDATIFSNSSIIRSEHTAVCNQDFEDEIENNTSMQMMEPIGHESKSGFEETCVLVDGDDYVLDDHKEKIRQSYKKKIQKAFSLARRQEYKQQVIVEEKLKCEEAIITPAQEKKSTLESDWELL</sequence>